<dbReference type="SUPFAM" id="SSF51735">
    <property type="entry name" value="NAD(P)-binding Rossmann-fold domains"/>
    <property type="match status" value="1"/>
</dbReference>
<accession>A0A1I6EJ38</accession>
<dbReference type="RefSeq" id="WP_092487724.1">
    <property type="nucleotide sequence ID" value="NZ_FOYM01000049.1"/>
</dbReference>
<dbReference type="OrthoDB" id="9803333at2"/>
<dbReference type="AlphaFoldDB" id="A0A1I6EJ38"/>
<keyword evidence="3" id="KW-0443">Lipid metabolism</keyword>
<dbReference type="NCBIfam" id="NF005559">
    <property type="entry name" value="PRK07231.1"/>
    <property type="match status" value="1"/>
</dbReference>
<evidence type="ECO:0000313" key="4">
    <source>
        <dbReference type="EMBL" id="SFR17750.1"/>
    </source>
</evidence>
<organism evidence="4 5">
    <name type="scientific">Desulfoscipio geothermicus DSM 3669</name>
    <dbReference type="NCBI Taxonomy" id="1121426"/>
    <lineage>
        <taxon>Bacteria</taxon>
        <taxon>Bacillati</taxon>
        <taxon>Bacillota</taxon>
        <taxon>Clostridia</taxon>
        <taxon>Eubacteriales</taxon>
        <taxon>Desulfallaceae</taxon>
        <taxon>Desulfoscipio</taxon>
    </lineage>
</organism>
<reference evidence="5" key="1">
    <citation type="submission" date="2016-10" db="EMBL/GenBank/DDBJ databases">
        <authorList>
            <person name="Varghese N."/>
            <person name="Submissions S."/>
        </authorList>
    </citation>
    <scope>NUCLEOTIDE SEQUENCE [LARGE SCALE GENOMIC DNA]</scope>
    <source>
        <strain evidence="5">DSM 3669</strain>
    </source>
</reference>
<evidence type="ECO:0000256" key="1">
    <source>
        <dbReference type="ARBA" id="ARBA00006484"/>
    </source>
</evidence>
<dbReference type="Gene3D" id="3.40.50.720">
    <property type="entry name" value="NAD(P)-binding Rossmann-like Domain"/>
    <property type="match status" value="1"/>
</dbReference>
<keyword evidence="2" id="KW-0560">Oxidoreductase</keyword>
<dbReference type="PANTHER" id="PTHR42879">
    <property type="entry name" value="3-OXOACYL-(ACYL-CARRIER-PROTEIN) REDUCTASE"/>
    <property type="match status" value="1"/>
</dbReference>
<dbReference type="GO" id="GO:0032787">
    <property type="term" value="P:monocarboxylic acid metabolic process"/>
    <property type="evidence" value="ECO:0007669"/>
    <property type="project" value="UniProtKB-ARBA"/>
</dbReference>
<dbReference type="InterPro" id="IPR050259">
    <property type="entry name" value="SDR"/>
</dbReference>
<dbReference type="STRING" id="39060.SAMN05660706_1499"/>
<evidence type="ECO:0000313" key="5">
    <source>
        <dbReference type="Proteomes" id="UP000199584"/>
    </source>
</evidence>
<dbReference type="EMBL" id="FOYM01000049">
    <property type="protein sequence ID" value="SFR17750.1"/>
    <property type="molecule type" value="Genomic_DNA"/>
</dbReference>
<dbReference type="InterPro" id="IPR036291">
    <property type="entry name" value="NAD(P)-bd_dom_sf"/>
</dbReference>
<sequence length="248" mass="26505">MRLDNTNAIVTGAGQGIGKAIALMLASYGADLSIADKNAETLQVTRAEIEQLGRKCVAVPTDVTDFESVTAMVKQSRETLGRIDVLVNTVGWDIIEPFWKNSLEYWDKIIDINYKSVVYCSRAVLDDMMENKAGKIINIASDAGRGGSSGETVYAGAKGGVIAFTKSLAREVAKFNIKVNCVCPGPTDTPLYRGQPQKIREALERAIPLKRVASPDDIAGAALFFASGLADYITGQVISVSGGLTMHG</sequence>
<evidence type="ECO:0000256" key="2">
    <source>
        <dbReference type="ARBA" id="ARBA00023002"/>
    </source>
</evidence>
<dbReference type="GO" id="GO:0016491">
    <property type="term" value="F:oxidoreductase activity"/>
    <property type="evidence" value="ECO:0007669"/>
    <property type="project" value="UniProtKB-KW"/>
</dbReference>
<dbReference type="PRINTS" id="PR00080">
    <property type="entry name" value="SDRFAMILY"/>
</dbReference>
<dbReference type="InterPro" id="IPR002347">
    <property type="entry name" value="SDR_fam"/>
</dbReference>
<gene>
    <name evidence="4" type="ORF">SAMN05660706_1499</name>
</gene>
<dbReference type="PRINTS" id="PR00081">
    <property type="entry name" value="GDHRDH"/>
</dbReference>
<evidence type="ECO:0000256" key="3">
    <source>
        <dbReference type="ARBA" id="ARBA00023221"/>
    </source>
</evidence>
<name>A0A1I6EJ38_9FIRM</name>
<keyword evidence="5" id="KW-1185">Reference proteome</keyword>
<dbReference type="InterPro" id="IPR020904">
    <property type="entry name" value="Sc_DH/Rdtase_CS"/>
</dbReference>
<keyword evidence="3" id="KW-0753">Steroid metabolism</keyword>
<comment type="similarity">
    <text evidence="1">Belongs to the short-chain dehydrogenases/reductases (SDR) family.</text>
</comment>
<dbReference type="PROSITE" id="PS00061">
    <property type="entry name" value="ADH_SHORT"/>
    <property type="match status" value="1"/>
</dbReference>
<proteinExistence type="inferred from homology"/>
<dbReference type="Proteomes" id="UP000199584">
    <property type="component" value="Unassembled WGS sequence"/>
</dbReference>
<dbReference type="Pfam" id="PF13561">
    <property type="entry name" value="adh_short_C2"/>
    <property type="match status" value="1"/>
</dbReference>
<dbReference type="FunFam" id="3.40.50.720:FF:000173">
    <property type="entry name" value="3-oxoacyl-[acyl-carrier protein] reductase"/>
    <property type="match status" value="1"/>
</dbReference>
<dbReference type="GO" id="GO:0008202">
    <property type="term" value="P:steroid metabolic process"/>
    <property type="evidence" value="ECO:0007669"/>
    <property type="project" value="UniProtKB-KW"/>
</dbReference>
<dbReference type="PANTHER" id="PTHR42879:SF2">
    <property type="entry name" value="3-OXOACYL-[ACYL-CARRIER-PROTEIN] REDUCTASE FABG"/>
    <property type="match status" value="1"/>
</dbReference>
<protein>
    <submittedName>
        <fullName evidence="4">2-hydroxycyclohexanecarboxyl-CoA dehydrogenase</fullName>
    </submittedName>
</protein>